<evidence type="ECO:0000256" key="1">
    <source>
        <dbReference type="SAM" id="SignalP"/>
    </source>
</evidence>
<organism evidence="2 3">
    <name type="scientific">Phanerochaete carnosa (strain HHB-10118-sp)</name>
    <name type="common">White-rot fungus</name>
    <name type="synonym">Peniophora carnosa</name>
    <dbReference type="NCBI Taxonomy" id="650164"/>
    <lineage>
        <taxon>Eukaryota</taxon>
        <taxon>Fungi</taxon>
        <taxon>Dikarya</taxon>
        <taxon>Basidiomycota</taxon>
        <taxon>Agaricomycotina</taxon>
        <taxon>Agaricomycetes</taxon>
        <taxon>Polyporales</taxon>
        <taxon>Phanerochaetaceae</taxon>
        <taxon>Phanerochaete</taxon>
    </lineage>
</organism>
<dbReference type="Proteomes" id="UP000008370">
    <property type="component" value="Unassembled WGS sequence"/>
</dbReference>
<gene>
    <name evidence="2" type="ORF">PHACADRAFT_255075</name>
</gene>
<reference evidence="2 3" key="1">
    <citation type="journal article" date="2012" name="BMC Genomics">
        <title>Comparative genomics of the white-rot fungi, Phanerochaete carnosa and P. chrysosporium, to elucidate the genetic basis of the distinct wood types they colonize.</title>
        <authorList>
            <person name="Suzuki H."/>
            <person name="MacDonald J."/>
            <person name="Syed K."/>
            <person name="Salamov A."/>
            <person name="Hori C."/>
            <person name="Aerts A."/>
            <person name="Henrissat B."/>
            <person name="Wiebenga A."/>
            <person name="vanKuyk P.A."/>
            <person name="Barry K."/>
            <person name="Lindquist E."/>
            <person name="LaButti K."/>
            <person name="Lapidus A."/>
            <person name="Lucas S."/>
            <person name="Coutinho P."/>
            <person name="Gong Y."/>
            <person name="Samejima M."/>
            <person name="Mahadevan R."/>
            <person name="Abou-Zaid M."/>
            <person name="de Vries R.P."/>
            <person name="Igarashi K."/>
            <person name="Yadav J.S."/>
            <person name="Grigoriev I.V."/>
            <person name="Master E.R."/>
        </authorList>
    </citation>
    <scope>NUCLEOTIDE SEQUENCE [LARGE SCALE GENOMIC DNA]</scope>
    <source>
        <strain evidence="2 3">HHB-10118-sp</strain>
    </source>
</reference>
<protein>
    <submittedName>
        <fullName evidence="2">Uncharacterized protein</fullName>
    </submittedName>
</protein>
<accession>K5WDM8</accession>
<dbReference type="InParanoid" id="K5WDM8"/>
<dbReference type="RefSeq" id="XP_007395171.1">
    <property type="nucleotide sequence ID" value="XM_007395109.1"/>
</dbReference>
<feature type="chain" id="PRO_5003885539" evidence="1">
    <location>
        <begin position="22"/>
        <end position="56"/>
    </location>
</feature>
<sequence length="56" mass="6067">MRALSNTVLALVSLDCGHVLAAAKGDTGKERTEDTWTSWRNGKDISHPAFSGGYHH</sequence>
<keyword evidence="1" id="KW-0732">Signal</keyword>
<dbReference type="HOGENOM" id="CLU_3014922_0_0_1"/>
<dbReference type="KEGG" id="pco:PHACADRAFT_255075"/>
<dbReference type="AlphaFoldDB" id="K5WDM8"/>
<dbReference type="GeneID" id="18916216"/>
<evidence type="ECO:0000313" key="3">
    <source>
        <dbReference type="Proteomes" id="UP000008370"/>
    </source>
</evidence>
<evidence type="ECO:0000313" key="2">
    <source>
        <dbReference type="EMBL" id="EKM57360.1"/>
    </source>
</evidence>
<name>K5WDM8_PHACS</name>
<dbReference type="EMBL" id="JH930471">
    <property type="protein sequence ID" value="EKM57360.1"/>
    <property type="molecule type" value="Genomic_DNA"/>
</dbReference>
<feature type="signal peptide" evidence="1">
    <location>
        <begin position="1"/>
        <end position="21"/>
    </location>
</feature>
<keyword evidence="3" id="KW-1185">Reference proteome</keyword>
<proteinExistence type="predicted"/>